<feature type="transmembrane region" description="Helical" evidence="7">
    <location>
        <begin position="397"/>
        <end position="414"/>
    </location>
</feature>
<feature type="transmembrane region" description="Helical" evidence="7">
    <location>
        <begin position="130"/>
        <end position="149"/>
    </location>
</feature>
<evidence type="ECO:0000256" key="5">
    <source>
        <dbReference type="ARBA" id="ARBA00022989"/>
    </source>
</evidence>
<feature type="transmembrane region" description="Helical" evidence="7">
    <location>
        <begin position="324"/>
        <end position="341"/>
    </location>
</feature>
<dbReference type="Pfam" id="PF07690">
    <property type="entry name" value="MFS_1"/>
    <property type="match status" value="1"/>
</dbReference>
<gene>
    <name evidence="9" type="ORF">KV110_22815</name>
</gene>
<feature type="transmembrane region" description="Helical" evidence="7">
    <location>
        <begin position="161"/>
        <end position="182"/>
    </location>
</feature>
<evidence type="ECO:0000256" key="3">
    <source>
        <dbReference type="ARBA" id="ARBA00022475"/>
    </source>
</evidence>
<feature type="transmembrane region" description="Helical" evidence="7">
    <location>
        <begin position="194"/>
        <end position="212"/>
    </location>
</feature>
<dbReference type="PROSITE" id="PS50850">
    <property type="entry name" value="MFS"/>
    <property type="match status" value="1"/>
</dbReference>
<dbReference type="PANTHER" id="PTHR42718">
    <property type="entry name" value="MAJOR FACILITATOR SUPERFAMILY MULTIDRUG TRANSPORTER MFSC"/>
    <property type="match status" value="1"/>
</dbReference>
<evidence type="ECO:0000256" key="6">
    <source>
        <dbReference type="ARBA" id="ARBA00023136"/>
    </source>
</evidence>
<dbReference type="InterPro" id="IPR011701">
    <property type="entry name" value="MFS"/>
</dbReference>
<evidence type="ECO:0000256" key="4">
    <source>
        <dbReference type="ARBA" id="ARBA00022692"/>
    </source>
</evidence>
<keyword evidence="3" id="KW-1003">Cell membrane</keyword>
<dbReference type="NCBIfam" id="TIGR00711">
    <property type="entry name" value="efflux_EmrB"/>
    <property type="match status" value="1"/>
</dbReference>
<dbReference type="PANTHER" id="PTHR42718:SF49">
    <property type="entry name" value="EXPORT PROTEIN"/>
    <property type="match status" value="1"/>
</dbReference>
<organism evidence="9 10">
    <name type="scientific">Nocardia iowensis</name>
    <dbReference type="NCBI Taxonomy" id="204891"/>
    <lineage>
        <taxon>Bacteria</taxon>
        <taxon>Bacillati</taxon>
        <taxon>Actinomycetota</taxon>
        <taxon>Actinomycetes</taxon>
        <taxon>Mycobacteriales</taxon>
        <taxon>Nocardiaceae</taxon>
        <taxon>Nocardia</taxon>
    </lineage>
</organism>
<sequence>MQSKWWTLIGVCVGVFMILLDVTIVNVALPDIQTHFTATLTDLQWVIDAYVLTLAAFLLTGGTVADLVGRRIVFAYGLVIFTLASLLCGLANGVLMLSLSRALQGVGGAIMFATSLALLAAAFPPKERGIAFGAFGGITGVALAIGPVLGGALTSGLSWRWIFLVNLPVGIAALLITVFGMTESRDPAQRRVDVPGAITFSAALALLVFGLIRSHPDGWGSVVVLGSLIGAAVLLVAFFVIESRSATPMFDLSLFRVPSFNGGLLAAWGISASLFSLFTFIAIYLQGAMQYSAFEVGLWFLPMTVVIFLTAGLAGWLSNMVPSGLLIAGGFVLVAVGLWLMRGSDPAGSWTHFLPGFVAAGAGAGLLNVPLAAVAVGVVAPERAGMASGINSTSRQVGIAIGVAALGSLLAARIQDSVRSSLSEGPLAEHADRFAMAASKGQAGTALQSLPEQQRGLAAQTAAQGYSTALDEILAVGAGIAIIVAVLTAVLIRQRDFVAGPEVDAEEPKPA</sequence>
<dbReference type="InterPro" id="IPR020846">
    <property type="entry name" value="MFS_dom"/>
</dbReference>
<dbReference type="PROSITE" id="PS00216">
    <property type="entry name" value="SUGAR_TRANSPORT_1"/>
    <property type="match status" value="1"/>
</dbReference>
<feature type="transmembrane region" description="Helical" evidence="7">
    <location>
        <begin position="49"/>
        <end position="68"/>
    </location>
</feature>
<name>A0ABX8RFQ0_NOCIO</name>
<comment type="subcellular location">
    <subcellularLocation>
        <location evidence="1">Cell membrane</location>
        <topology evidence="1">Multi-pass membrane protein</topology>
    </subcellularLocation>
</comment>
<keyword evidence="5 7" id="KW-1133">Transmembrane helix</keyword>
<accession>A0ABX8RFQ0</accession>
<feature type="transmembrane region" description="Helical" evidence="7">
    <location>
        <begin position="7"/>
        <end position="29"/>
    </location>
</feature>
<feature type="transmembrane region" description="Helical" evidence="7">
    <location>
        <begin position="218"/>
        <end position="241"/>
    </location>
</feature>
<dbReference type="CDD" id="cd17321">
    <property type="entry name" value="MFS_MMR_MDR_like"/>
    <property type="match status" value="1"/>
</dbReference>
<evidence type="ECO:0000256" key="7">
    <source>
        <dbReference type="SAM" id="Phobius"/>
    </source>
</evidence>
<dbReference type="RefSeq" id="WP_218469315.1">
    <property type="nucleotide sequence ID" value="NZ_BAABJN010000008.1"/>
</dbReference>
<keyword evidence="10" id="KW-1185">Reference proteome</keyword>
<dbReference type="InterPro" id="IPR005829">
    <property type="entry name" value="Sugar_transporter_CS"/>
</dbReference>
<keyword evidence="6 7" id="KW-0472">Membrane</keyword>
<feature type="transmembrane region" description="Helical" evidence="7">
    <location>
        <begin position="102"/>
        <end position="123"/>
    </location>
</feature>
<evidence type="ECO:0000313" key="9">
    <source>
        <dbReference type="EMBL" id="QXN88432.1"/>
    </source>
</evidence>
<protein>
    <submittedName>
        <fullName evidence="9">DHA2 family efflux MFS transporter permease subunit</fullName>
    </submittedName>
</protein>
<keyword evidence="4 7" id="KW-0812">Transmembrane</keyword>
<feature type="transmembrane region" description="Helical" evidence="7">
    <location>
        <begin position="353"/>
        <end position="376"/>
    </location>
</feature>
<evidence type="ECO:0000313" key="10">
    <source>
        <dbReference type="Proteomes" id="UP000694257"/>
    </source>
</evidence>
<feature type="transmembrane region" description="Helical" evidence="7">
    <location>
        <begin position="297"/>
        <end position="317"/>
    </location>
</feature>
<dbReference type="InterPro" id="IPR004638">
    <property type="entry name" value="EmrB-like"/>
</dbReference>
<reference evidence="9 10" key="1">
    <citation type="submission" date="2021-07" db="EMBL/GenBank/DDBJ databases">
        <title>Whole Genome Sequence of Nocardia Iowensis.</title>
        <authorList>
            <person name="Lamm A."/>
            <person name="Collins-Fairclough A.M."/>
            <person name="Bunk B."/>
            <person name="Sproer C."/>
        </authorList>
    </citation>
    <scope>NUCLEOTIDE SEQUENCE [LARGE SCALE GENOMIC DNA]</scope>
    <source>
        <strain evidence="9 10">NRRL 5646</strain>
    </source>
</reference>
<dbReference type="EMBL" id="CP078145">
    <property type="protein sequence ID" value="QXN88432.1"/>
    <property type="molecule type" value="Genomic_DNA"/>
</dbReference>
<feature type="transmembrane region" description="Helical" evidence="7">
    <location>
        <begin position="262"/>
        <end position="285"/>
    </location>
</feature>
<evidence type="ECO:0000259" key="8">
    <source>
        <dbReference type="PROSITE" id="PS50850"/>
    </source>
</evidence>
<evidence type="ECO:0000256" key="2">
    <source>
        <dbReference type="ARBA" id="ARBA00022448"/>
    </source>
</evidence>
<dbReference type="Proteomes" id="UP000694257">
    <property type="component" value="Chromosome"/>
</dbReference>
<proteinExistence type="predicted"/>
<feature type="transmembrane region" description="Helical" evidence="7">
    <location>
        <begin position="75"/>
        <end position="96"/>
    </location>
</feature>
<evidence type="ECO:0000256" key="1">
    <source>
        <dbReference type="ARBA" id="ARBA00004651"/>
    </source>
</evidence>
<feature type="transmembrane region" description="Helical" evidence="7">
    <location>
        <begin position="473"/>
        <end position="492"/>
    </location>
</feature>
<keyword evidence="2" id="KW-0813">Transport</keyword>
<feature type="domain" description="Major facilitator superfamily (MFS) profile" evidence="8">
    <location>
        <begin position="7"/>
        <end position="496"/>
    </location>
</feature>